<feature type="transmembrane region" description="Helical" evidence="1">
    <location>
        <begin position="12"/>
        <end position="34"/>
    </location>
</feature>
<sequence length="81" mass="8741">MILPLMPDCCKLNAVSAPSAIIVILGSFAFRFAIVMNDPLILPKDLLLIEIFALSPAKFRYTACTPVISPFEFLANAVNAG</sequence>
<organism evidence="2 3">
    <name type="scientific">Orientia tsutsugamushi str. Gilliam</name>
    <dbReference type="NCBI Taxonomy" id="1359184"/>
    <lineage>
        <taxon>Bacteria</taxon>
        <taxon>Pseudomonadati</taxon>
        <taxon>Pseudomonadota</taxon>
        <taxon>Alphaproteobacteria</taxon>
        <taxon>Rickettsiales</taxon>
        <taxon>Rickettsiaceae</taxon>
        <taxon>Rickettsieae</taxon>
        <taxon>Orientia</taxon>
    </lineage>
</organism>
<gene>
    <name evidence="2" type="ORF">OTSGILL_2270</name>
</gene>
<dbReference type="AlphaFoldDB" id="A0A0F3M7H6"/>
<evidence type="ECO:0000313" key="2">
    <source>
        <dbReference type="EMBL" id="KJV51457.1"/>
    </source>
</evidence>
<accession>A0A0F3M7H6</accession>
<name>A0A0F3M7H6_ORITS</name>
<keyword evidence="1" id="KW-1133">Transmembrane helix</keyword>
<keyword evidence="1" id="KW-0472">Membrane</keyword>
<protein>
    <submittedName>
        <fullName evidence="2">Uncharacterized protein</fullName>
    </submittedName>
</protein>
<proteinExistence type="predicted"/>
<comment type="caution">
    <text evidence="2">The sequence shown here is derived from an EMBL/GenBank/DDBJ whole genome shotgun (WGS) entry which is preliminary data.</text>
</comment>
<reference evidence="2 3" key="1">
    <citation type="submission" date="2015-02" db="EMBL/GenBank/DDBJ databases">
        <title>Genome Sequencing of Rickettsiales.</title>
        <authorList>
            <person name="Daugherty S.C."/>
            <person name="Su Q."/>
            <person name="Abolude K."/>
            <person name="Beier-Sexton M."/>
            <person name="Carlyon J.A."/>
            <person name="Carter R."/>
            <person name="Day N.P."/>
            <person name="Dumler S.J."/>
            <person name="Dyachenko V."/>
            <person name="Godinez A."/>
            <person name="Kurtti T.J."/>
            <person name="Lichay M."/>
            <person name="Mullins K.E."/>
            <person name="Ott S."/>
            <person name="Pappas-Brown V."/>
            <person name="Paris D.H."/>
            <person name="Patel P."/>
            <person name="Richards A.L."/>
            <person name="Sadzewicz L."/>
            <person name="Sears K."/>
            <person name="Seidman D."/>
            <person name="Sengamalay N."/>
            <person name="Stenos J."/>
            <person name="Tallon L.J."/>
            <person name="Vincent G."/>
            <person name="Fraser C.M."/>
            <person name="Munderloh U."/>
            <person name="Dunning-Hotopp J.C."/>
        </authorList>
    </citation>
    <scope>NUCLEOTIDE SEQUENCE [LARGE SCALE GENOMIC DNA]</scope>
    <source>
        <strain evidence="2 3">Gilliam</strain>
    </source>
</reference>
<keyword evidence="1" id="KW-0812">Transmembrane</keyword>
<evidence type="ECO:0000313" key="3">
    <source>
        <dbReference type="Proteomes" id="UP000033769"/>
    </source>
</evidence>
<dbReference type="EMBL" id="LANO01000045">
    <property type="protein sequence ID" value="KJV51457.1"/>
    <property type="molecule type" value="Genomic_DNA"/>
</dbReference>
<dbReference type="Proteomes" id="UP000033769">
    <property type="component" value="Unassembled WGS sequence"/>
</dbReference>
<evidence type="ECO:0000256" key="1">
    <source>
        <dbReference type="SAM" id="Phobius"/>
    </source>
</evidence>